<dbReference type="PANTHER" id="PTHR43793">
    <property type="entry name" value="FAD SYNTHASE"/>
    <property type="match status" value="1"/>
</dbReference>
<dbReference type="Pfam" id="PF13714">
    <property type="entry name" value="PEP_mutase"/>
    <property type="match status" value="1"/>
</dbReference>
<dbReference type="GO" id="GO:0050188">
    <property type="term" value="F:phosphoenolpyruvate mutase activity"/>
    <property type="evidence" value="ECO:0007669"/>
    <property type="project" value="UniProtKB-EC"/>
</dbReference>
<dbReference type="Pfam" id="PF01467">
    <property type="entry name" value="CTP_transf_like"/>
    <property type="match status" value="1"/>
</dbReference>
<dbReference type="CDD" id="cd00377">
    <property type="entry name" value="ICL_PEPM"/>
    <property type="match status" value="1"/>
</dbReference>
<dbReference type="EC" id="5.4.2.9" evidence="4"/>
<dbReference type="InterPro" id="IPR050385">
    <property type="entry name" value="Archaeal_FAD_synthase"/>
</dbReference>
<evidence type="ECO:0000313" key="7">
    <source>
        <dbReference type="Proteomes" id="UP000178092"/>
    </source>
</evidence>
<accession>A0A1G2R2P0</accession>
<keyword evidence="6" id="KW-0670">Pyruvate</keyword>
<reference evidence="6 7" key="1">
    <citation type="journal article" date="2016" name="Nat. Commun.">
        <title>Thousands of microbial genomes shed light on interconnected biogeochemical processes in an aquifer system.</title>
        <authorList>
            <person name="Anantharaman K."/>
            <person name="Brown C.T."/>
            <person name="Hug L.A."/>
            <person name="Sharon I."/>
            <person name="Castelle C.J."/>
            <person name="Probst A.J."/>
            <person name="Thomas B.C."/>
            <person name="Singh A."/>
            <person name="Wilkins M.J."/>
            <person name="Karaoz U."/>
            <person name="Brodie E.L."/>
            <person name="Williams K.H."/>
            <person name="Hubbard S.S."/>
            <person name="Banfield J.F."/>
        </authorList>
    </citation>
    <scope>NUCLEOTIDE SEQUENCE [LARGE SCALE GENOMIC DNA]</scope>
</reference>
<dbReference type="NCBIfam" id="TIGR00125">
    <property type="entry name" value="cyt_tran_rel"/>
    <property type="match status" value="1"/>
</dbReference>
<sequence>MGTRKSQDETPTVYVGMSADLIHHGHINILEEARKLGKVVVGLLTDEAIASYKRVPLLRYEHREIIIRNIVGVEKVIPQKTLDYVENLRKIKPDYVVHGSDWRTGVQKETRARVIETLQEWGGELVEPEYTPGISSTELLSYAVEQGITPGQRLSRLRRLLEVKPMVRVLEVHNGLTGLIAEKTKIKKQGKDLEFDAMWESSLTDSTSKGKPDTAVVDVSSRLQTIEQILEVTTKPLIVDGDSGGLTEHFIFTVRSAERLGVSALIIEDKIGPKRNSLFGTDVAQLQDSIENFAEKITAGKKAQVSDDFMIIARIESLILKQGVKDALRRAKAYIEAGADGIMIHSKEKTPDEIFDFCKQYQKFKTKVPLVVVPSTYSQVTEDELQNAGIQMVIYANQMLRSAYPAMVKTAETILKNGRAKEADKYCLSIKDILTLIPYGDAE</sequence>
<dbReference type="InterPro" id="IPR004821">
    <property type="entry name" value="Cyt_trans-like"/>
</dbReference>
<protein>
    <recommendedName>
        <fullName evidence="4">phosphoenolpyruvate mutase</fullName>
        <ecNumber evidence="4">5.4.2.9</ecNumber>
    </recommendedName>
</protein>
<organism evidence="6 7">
    <name type="scientific">Candidatus Wildermuthbacteria bacterium RIFCSPHIGHO2_02_FULL_45_25</name>
    <dbReference type="NCBI Taxonomy" id="1802450"/>
    <lineage>
        <taxon>Bacteria</taxon>
        <taxon>Candidatus Wildermuthiibacteriota</taxon>
    </lineage>
</organism>
<feature type="domain" description="Cytidyltransferase-like" evidence="5">
    <location>
        <begin position="18"/>
        <end position="139"/>
    </location>
</feature>
<evidence type="ECO:0000256" key="3">
    <source>
        <dbReference type="ARBA" id="ARBA00023235"/>
    </source>
</evidence>
<evidence type="ECO:0000256" key="2">
    <source>
        <dbReference type="ARBA" id="ARBA00022695"/>
    </source>
</evidence>
<dbReference type="EMBL" id="MHTV01000017">
    <property type="protein sequence ID" value="OHA67043.1"/>
    <property type="molecule type" value="Genomic_DNA"/>
</dbReference>
<comment type="caution">
    <text evidence="6">The sequence shown here is derived from an EMBL/GenBank/DDBJ whole genome shotgun (WGS) entry which is preliminary data.</text>
</comment>
<keyword evidence="2" id="KW-0548">Nucleotidyltransferase</keyword>
<dbReference type="SUPFAM" id="SSF52374">
    <property type="entry name" value="Nucleotidylyl transferase"/>
    <property type="match status" value="1"/>
</dbReference>
<proteinExistence type="predicted"/>
<evidence type="ECO:0000313" key="6">
    <source>
        <dbReference type="EMBL" id="OHA67043.1"/>
    </source>
</evidence>
<name>A0A1G2R2P0_9BACT</name>
<gene>
    <name evidence="6" type="ORF">A3C04_03920</name>
</gene>
<dbReference type="InterPro" id="IPR040442">
    <property type="entry name" value="Pyrv_kinase-like_dom_sf"/>
</dbReference>
<keyword evidence="1" id="KW-0808">Transferase</keyword>
<evidence type="ECO:0000256" key="4">
    <source>
        <dbReference type="ARBA" id="ARBA00024063"/>
    </source>
</evidence>
<dbReference type="InterPro" id="IPR039556">
    <property type="entry name" value="ICL/PEPM"/>
</dbReference>
<dbReference type="InterPro" id="IPR014729">
    <property type="entry name" value="Rossmann-like_a/b/a_fold"/>
</dbReference>
<dbReference type="InterPro" id="IPR015813">
    <property type="entry name" value="Pyrv/PenolPyrv_kinase-like_dom"/>
</dbReference>
<dbReference type="PANTHER" id="PTHR43793:SF1">
    <property type="entry name" value="FAD SYNTHASE"/>
    <property type="match status" value="1"/>
</dbReference>
<dbReference type="NCBIfam" id="TIGR02320">
    <property type="entry name" value="PEP_mutase"/>
    <property type="match status" value="1"/>
</dbReference>
<dbReference type="Gene3D" id="3.40.50.620">
    <property type="entry name" value="HUPs"/>
    <property type="match status" value="1"/>
</dbReference>
<dbReference type="Proteomes" id="UP000178092">
    <property type="component" value="Unassembled WGS sequence"/>
</dbReference>
<dbReference type="SUPFAM" id="SSF51621">
    <property type="entry name" value="Phosphoenolpyruvate/pyruvate domain"/>
    <property type="match status" value="1"/>
</dbReference>
<dbReference type="AlphaFoldDB" id="A0A1G2R2P0"/>
<dbReference type="Gene3D" id="3.20.20.60">
    <property type="entry name" value="Phosphoenolpyruvate-binding domains"/>
    <property type="match status" value="1"/>
</dbReference>
<dbReference type="InterPro" id="IPR012698">
    <property type="entry name" value="PEnolPyrv_PMutase_core"/>
</dbReference>
<evidence type="ECO:0000259" key="5">
    <source>
        <dbReference type="Pfam" id="PF01467"/>
    </source>
</evidence>
<evidence type="ECO:0000256" key="1">
    <source>
        <dbReference type="ARBA" id="ARBA00022679"/>
    </source>
</evidence>
<keyword evidence="3" id="KW-0413">Isomerase</keyword>
<dbReference type="GO" id="GO:0016779">
    <property type="term" value="F:nucleotidyltransferase activity"/>
    <property type="evidence" value="ECO:0007669"/>
    <property type="project" value="UniProtKB-KW"/>
</dbReference>